<comment type="caution">
    <text evidence="2">The sequence shown here is derived from an EMBL/GenBank/DDBJ whole genome shotgun (WGS) entry which is preliminary data.</text>
</comment>
<dbReference type="GO" id="GO:0005739">
    <property type="term" value="C:mitochondrion"/>
    <property type="evidence" value="ECO:0007669"/>
    <property type="project" value="GOC"/>
</dbReference>
<dbReference type="PANTHER" id="PTHR47484:SF1">
    <property type="entry name" value="COMPLEX 1 PROTEIN CONTAINING PROTEIN, EXPRESSED"/>
    <property type="match status" value="1"/>
</dbReference>
<dbReference type="CDD" id="cd20267">
    <property type="entry name" value="Complex1_LYR_LYRM7"/>
    <property type="match status" value="1"/>
</dbReference>
<accession>A0A445EGR4</accession>
<dbReference type="Proteomes" id="UP000289738">
    <property type="component" value="Chromosome A02"/>
</dbReference>
<name>A0A445EGR4_ARAHY</name>
<proteinExistence type="predicted"/>
<dbReference type="GO" id="GO:0034551">
    <property type="term" value="P:mitochondrial respiratory chain complex III assembly"/>
    <property type="evidence" value="ECO:0007669"/>
    <property type="project" value="InterPro"/>
</dbReference>
<dbReference type="AlphaFoldDB" id="A0A445EGR4"/>
<feature type="domain" description="Complex 1 LYR protein" evidence="1">
    <location>
        <begin position="188"/>
        <end position="249"/>
    </location>
</feature>
<protein>
    <recommendedName>
        <fullName evidence="1">Complex 1 LYR protein domain-containing protein</fullName>
    </recommendedName>
</protein>
<dbReference type="InterPro" id="IPR045298">
    <property type="entry name" value="Complex1_LYR_LYRM7"/>
</dbReference>
<evidence type="ECO:0000259" key="1">
    <source>
        <dbReference type="Pfam" id="PF05347"/>
    </source>
</evidence>
<reference evidence="2 3" key="1">
    <citation type="submission" date="2019-01" db="EMBL/GenBank/DDBJ databases">
        <title>Sequencing of cultivated peanut Arachis hypogaea provides insights into genome evolution and oil improvement.</title>
        <authorList>
            <person name="Chen X."/>
        </authorList>
    </citation>
    <scope>NUCLEOTIDE SEQUENCE [LARGE SCALE GENOMIC DNA]</scope>
    <source>
        <strain evidence="3">cv. Fuhuasheng</strain>
        <tissue evidence="2">Leaves</tissue>
    </source>
</reference>
<dbReference type="InterPro" id="IPR008011">
    <property type="entry name" value="Complex1_LYR_dom"/>
</dbReference>
<sequence>MPTLIQTHFVCTSPLLVIKNSLPCSHGLSHFESAAASFRSPSLSCRASVSLPPSAVALLLLHCPSSLVLRYCHITRPLPPSLRVFSAMVSSRLCPFTSSLPSCVRHWFIGCWKQEKRGGMTGKLQLWRCIRQQVAVNRTSLFHMERFLHDGPDNVEELLDRHLVKKEKSLDDDEEELLNRRKLTSTRREALSLYRDILRASRFFMWPDSRGVLWRDVLRDNARKEFEEAKFETDPEIVIKLIVGGREAVQSALDKLANKQREQIDKERGGGEFHQFEMKIVSSRNVESIKAMSLILSPKCGQRGSFFPIAIHAEENRCLLFCGSQRHRDYFPYPSPYHQNAPSKHRLDNCFCPFPFLISTEEIDNRK</sequence>
<dbReference type="EMBL" id="SDMP01000002">
    <property type="protein sequence ID" value="RYR74625.1"/>
    <property type="molecule type" value="Genomic_DNA"/>
</dbReference>
<evidence type="ECO:0000313" key="3">
    <source>
        <dbReference type="Proteomes" id="UP000289738"/>
    </source>
</evidence>
<evidence type="ECO:0000313" key="2">
    <source>
        <dbReference type="EMBL" id="RYR74625.1"/>
    </source>
</evidence>
<dbReference type="Pfam" id="PF05347">
    <property type="entry name" value="Complex1_LYR"/>
    <property type="match status" value="1"/>
</dbReference>
<dbReference type="PANTHER" id="PTHR47484">
    <property type="entry name" value="COMPLEX 1 PROTEIN CONTAINING PROTEIN, EXPRESSED"/>
    <property type="match status" value="1"/>
</dbReference>
<organism evidence="2 3">
    <name type="scientific">Arachis hypogaea</name>
    <name type="common">Peanut</name>
    <dbReference type="NCBI Taxonomy" id="3818"/>
    <lineage>
        <taxon>Eukaryota</taxon>
        <taxon>Viridiplantae</taxon>
        <taxon>Streptophyta</taxon>
        <taxon>Embryophyta</taxon>
        <taxon>Tracheophyta</taxon>
        <taxon>Spermatophyta</taxon>
        <taxon>Magnoliopsida</taxon>
        <taxon>eudicotyledons</taxon>
        <taxon>Gunneridae</taxon>
        <taxon>Pentapetalae</taxon>
        <taxon>rosids</taxon>
        <taxon>fabids</taxon>
        <taxon>Fabales</taxon>
        <taxon>Fabaceae</taxon>
        <taxon>Papilionoideae</taxon>
        <taxon>50 kb inversion clade</taxon>
        <taxon>dalbergioids sensu lato</taxon>
        <taxon>Dalbergieae</taxon>
        <taxon>Pterocarpus clade</taxon>
        <taxon>Arachis</taxon>
    </lineage>
</organism>
<gene>
    <name evidence="2" type="ORF">Ahy_A02g009350</name>
</gene>
<keyword evidence="3" id="KW-1185">Reference proteome</keyword>